<feature type="transmembrane region" description="Helical" evidence="6">
    <location>
        <begin position="372"/>
        <end position="391"/>
    </location>
</feature>
<evidence type="ECO:0000259" key="7">
    <source>
        <dbReference type="Pfam" id="PF12698"/>
    </source>
</evidence>
<feature type="transmembrane region" description="Helical" evidence="6">
    <location>
        <begin position="181"/>
        <end position="204"/>
    </location>
</feature>
<sequence length="446" mass="50095">MNKIFIIIKREYLSRVKKRSFLILTFLTPVLIAGIYAFMIWMMLKDDTEKRTIAVINESQLVEPVKSADFTTFKYLNDTSFEDAKSQMEEMDYYAILVIPENILDSKMAELFSDKQVTIEVKSEAGSQIRNHIEKIKRSKIIAQAGMPDLEEKLAATETPISMKTIKFGEDGEVKQSSTEIAMGIGFVASFIIYMFIFLYGVQVMRGVIEEKTNRIVEVIISSVKPFQLMMGKIVGVAMVGLTQFIMWIILSGVIITVGSALVLPGIDMDSLQQAKTLSELPQGSTSLDANQFKMAQEILGTFDLGYIAGILGAFVFFFLGGYLLYAALFAAVGSAVDNETETQQFMIPITIPLVLALYIGFAVARNPESSLAFWGSMIPFTSPIVMLVRIPFGVPIWELLLSMTILIGTFLLITWIAAKIYRTGILMYGKKVSYKEIWKWLRYHN</sequence>
<dbReference type="PANTHER" id="PTHR30294">
    <property type="entry name" value="MEMBRANE COMPONENT OF ABC TRANSPORTER YHHJ-RELATED"/>
    <property type="match status" value="1"/>
</dbReference>
<proteinExistence type="predicted"/>
<gene>
    <name evidence="8" type="ORF">ALGA_1179</name>
</gene>
<dbReference type="GO" id="GO:0140359">
    <property type="term" value="F:ABC-type transporter activity"/>
    <property type="evidence" value="ECO:0007669"/>
    <property type="project" value="InterPro"/>
</dbReference>
<organism evidence="8 9">
    <name type="scientific">Labilibaculum antarcticum</name>
    <dbReference type="NCBI Taxonomy" id="1717717"/>
    <lineage>
        <taxon>Bacteria</taxon>
        <taxon>Pseudomonadati</taxon>
        <taxon>Bacteroidota</taxon>
        <taxon>Bacteroidia</taxon>
        <taxon>Marinilabiliales</taxon>
        <taxon>Marinifilaceae</taxon>
        <taxon>Labilibaculum</taxon>
    </lineage>
</organism>
<accession>A0A1Y1CGW2</accession>
<reference evidence="8 9" key="1">
    <citation type="journal article" date="2018" name="Mar. Genomics">
        <title>Complete genome sequence of Marinifilaceae bacterium strain SPP2, isolated from the Antarctic marine sediment.</title>
        <authorList>
            <person name="Watanabe M."/>
            <person name="Kojima H."/>
            <person name="Fukui M."/>
        </authorList>
    </citation>
    <scope>NUCLEOTIDE SEQUENCE [LARGE SCALE GENOMIC DNA]</scope>
    <source>
        <strain evidence="8 9">SPP2</strain>
    </source>
</reference>
<dbReference type="InterPro" id="IPR013525">
    <property type="entry name" value="ABC2_TM"/>
</dbReference>
<feature type="transmembrane region" description="Helical" evidence="6">
    <location>
        <begin position="216"/>
        <end position="239"/>
    </location>
</feature>
<dbReference type="AlphaFoldDB" id="A0A1Y1CGW2"/>
<feature type="transmembrane region" description="Helical" evidence="6">
    <location>
        <begin position="21"/>
        <end position="44"/>
    </location>
</feature>
<dbReference type="RefSeq" id="WP_096428463.1">
    <property type="nucleotide sequence ID" value="NZ_AP018042.1"/>
</dbReference>
<evidence type="ECO:0000313" key="9">
    <source>
        <dbReference type="Proteomes" id="UP000218267"/>
    </source>
</evidence>
<evidence type="ECO:0000256" key="6">
    <source>
        <dbReference type="SAM" id="Phobius"/>
    </source>
</evidence>
<dbReference type="SUPFAM" id="SSF53850">
    <property type="entry name" value="Periplasmic binding protein-like II"/>
    <property type="match status" value="1"/>
</dbReference>
<feature type="transmembrane region" description="Helical" evidence="6">
    <location>
        <begin position="346"/>
        <end position="365"/>
    </location>
</feature>
<comment type="subcellular location">
    <subcellularLocation>
        <location evidence="1">Cell membrane</location>
        <topology evidence="1">Multi-pass membrane protein</topology>
    </subcellularLocation>
</comment>
<feature type="transmembrane region" description="Helical" evidence="6">
    <location>
        <begin position="305"/>
        <end position="326"/>
    </location>
</feature>
<evidence type="ECO:0000256" key="1">
    <source>
        <dbReference type="ARBA" id="ARBA00004651"/>
    </source>
</evidence>
<dbReference type="InterPro" id="IPR051449">
    <property type="entry name" value="ABC-2_transporter_component"/>
</dbReference>
<dbReference type="KEGG" id="mbas:ALGA_1179"/>
<dbReference type="OrthoDB" id="9768837at2"/>
<evidence type="ECO:0000256" key="4">
    <source>
        <dbReference type="ARBA" id="ARBA00022989"/>
    </source>
</evidence>
<evidence type="ECO:0000256" key="3">
    <source>
        <dbReference type="ARBA" id="ARBA00022692"/>
    </source>
</evidence>
<dbReference type="Pfam" id="PF12698">
    <property type="entry name" value="ABC2_membrane_3"/>
    <property type="match status" value="1"/>
</dbReference>
<reference evidence="9" key="2">
    <citation type="journal article" date="2020" name="Antonie Van Leeuwenhoek">
        <title>Labilibaculum antarcticum sp. nov., a novel facultative anaerobic, psychrotorelant bacterium isolated from marine sediment of Antarctica.</title>
        <authorList>
            <person name="Watanabe M."/>
            <person name="Kojima H."/>
            <person name="Fukui M."/>
        </authorList>
    </citation>
    <scope>NUCLEOTIDE SEQUENCE [LARGE SCALE GENOMIC DNA]</scope>
    <source>
        <strain evidence="9">SPP2</strain>
    </source>
</reference>
<name>A0A1Y1CGW2_9BACT</name>
<keyword evidence="2" id="KW-1003">Cell membrane</keyword>
<keyword evidence="4 6" id="KW-1133">Transmembrane helix</keyword>
<keyword evidence="5 6" id="KW-0472">Membrane</keyword>
<dbReference type="Proteomes" id="UP000218267">
    <property type="component" value="Chromosome"/>
</dbReference>
<evidence type="ECO:0000256" key="5">
    <source>
        <dbReference type="ARBA" id="ARBA00023136"/>
    </source>
</evidence>
<feature type="transmembrane region" description="Helical" evidence="6">
    <location>
        <begin position="245"/>
        <end position="267"/>
    </location>
</feature>
<dbReference type="Gene3D" id="3.40.190.10">
    <property type="entry name" value="Periplasmic binding protein-like II"/>
    <property type="match status" value="1"/>
</dbReference>
<feature type="transmembrane region" description="Helical" evidence="6">
    <location>
        <begin position="397"/>
        <end position="419"/>
    </location>
</feature>
<dbReference type="EMBL" id="AP018042">
    <property type="protein sequence ID" value="BAX79565.1"/>
    <property type="molecule type" value="Genomic_DNA"/>
</dbReference>
<dbReference type="PANTHER" id="PTHR30294:SF29">
    <property type="entry name" value="MULTIDRUG ABC TRANSPORTER PERMEASE YBHS-RELATED"/>
    <property type="match status" value="1"/>
</dbReference>
<evidence type="ECO:0000256" key="2">
    <source>
        <dbReference type="ARBA" id="ARBA00022475"/>
    </source>
</evidence>
<dbReference type="GO" id="GO:0005886">
    <property type="term" value="C:plasma membrane"/>
    <property type="evidence" value="ECO:0007669"/>
    <property type="project" value="UniProtKB-SubCell"/>
</dbReference>
<evidence type="ECO:0000313" key="8">
    <source>
        <dbReference type="EMBL" id="BAX79565.1"/>
    </source>
</evidence>
<keyword evidence="9" id="KW-1185">Reference proteome</keyword>
<protein>
    <submittedName>
        <fullName evidence="8">ABC transporter permease</fullName>
    </submittedName>
</protein>
<feature type="domain" description="ABC-2 type transporter transmembrane" evidence="7">
    <location>
        <begin position="19"/>
        <end position="419"/>
    </location>
</feature>
<keyword evidence="3 6" id="KW-0812">Transmembrane</keyword>